<dbReference type="Proteomes" id="UP000266385">
    <property type="component" value="Unassembled WGS sequence"/>
</dbReference>
<comment type="caution">
    <text evidence="2">The sequence shown here is derived from an EMBL/GenBank/DDBJ whole genome shotgun (WGS) entry which is preliminary data.</text>
</comment>
<dbReference type="EMBL" id="QWFX01000013">
    <property type="protein sequence ID" value="RIJ28236.1"/>
    <property type="molecule type" value="Genomic_DNA"/>
</dbReference>
<keyword evidence="3" id="KW-1185">Reference proteome</keyword>
<sequence>MLRWVSIGLSATFVASPALASPWSRGDSELYARLAISRHTVDGLDGIRWDSYSEYGLSDDWTVSLKYERLEFDRFGEFDRDGWRVTARRGFTLPKGLVFALEGGALSGDAIGGAAGCETLGAEARVSIGQSTRVGGDTVGQDIFWFAEGAVRAHEDGCQRERAEIGLGQRLYKDVWLVSQAWFDSGDSNASSSKYQFEYLWKADGFDISAGTLIEFGGEFDESAVFFAVARTF</sequence>
<organism evidence="2 3">
    <name type="scientific">Henriciella mobilis</name>
    <dbReference type="NCBI Taxonomy" id="2305467"/>
    <lineage>
        <taxon>Bacteria</taxon>
        <taxon>Pseudomonadati</taxon>
        <taxon>Pseudomonadota</taxon>
        <taxon>Alphaproteobacteria</taxon>
        <taxon>Hyphomonadales</taxon>
        <taxon>Hyphomonadaceae</taxon>
        <taxon>Henriciella</taxon>
    </lineage>
</organism>
<feature type="signal peptide" evidence="1">
    <location>
        <begin position="1"/>
        <end position="20"/>
    </location>
</feature>
<gene>
    <name evidence="2" type="ORF">D1223_12600</name>
</gene>
<evidence type="ECO:0000313" key="3">
    <source>
        <dbReference type="Proteomes" id="UP000266385"/>
    </source>
</evidence>
<evidence type="ECO:0000313" key="2">
    <source>
        <dbReference type="EMBL" id="RIJ28236.1"/>
    </source>
</evidence>
<dbReference type="AlphaFoldDB" id="A0A399R9J4"/>
<proteinExistence type="predicted"/>
<feature type="chain" id="PRO_5017319895" description="DUF481 domain-containing protein" evidence="1">
    <location>
        <begin position="21"/>
        <end position="233"/>
    </location>
</feature>
<protein>
    <recommendedName>
        <fullName evidence="4">DUF481 domain-containing protein</fullName>
    </recommendedName>
</protein>
<evidence type="ECO:0008006" key="4">
    <source>
        <dbReference type="Google" id="ProtNLM"/>
    </source>
</evidence>
<accession>A0A399R9J4</accession>
<keyword evidence="1" id="KW-0732">Signal</keyword>
<evidence type="ECO:0000256" key="1">
    <source>
        <dbReference type="SAM" id="SignalP"/>
    </source>
</evidence>
<name>A0A399R9J4_9PROT</name>
<reference evidence="2 3" key="1">
    <citation type="submission" date="2018-08" db="EMBL/GenBank/DDBJ databases">
        <title>Henriciella mobilis sp. nov., isolated from seawater.</title>
        <authorList>
            <person name="Cheng H."/>
            <person name="Wu Y.-H."/>
            <person name="Xu X.-W."/>
            <person name="Guo L.-L."/>
        </authorList>
    </citation>
    <scope>NUCLEOTIDE SEQUENCE [LARGE SCALE GENOMIC DNA]</scope>
    <source>
        <strain evidence="2 3">JN25</strain>
    </source>
</reference>